<dbReference type="InterPro" id="IPR050299">
    <property type="entry name" value="YjjX_NTPase"/>
</dbReference>
<dbReference type="AlphaFoldDB" id="A0A0N0UWK1"/>
<comment type="caution">
    <text evidence="14">The sequence shown here is derived from an EMBL/GenBank/DDBJ whole genome shotgun (WGS) entry which is preliminary data.</text>
</comment>
<dbReference type="GO" id="GO:0103023">
    <property type="term" value="F:ITPase activity"/>
    <property type="evidence" value="ECO:0007669"/>
    <property type="project" value="UniProtKB-EC"/>
</dbReference>
<keyword evidence="6" id="KW-0460">Magnesium</keyword>
<proteinExistence type="inferred from homology"/>
<evidence type="ECO:0000256" key="5">
    <source>
        <dbReference type="ARBA" id="ARBA00022801"/>
    </source>
</evidence>
<dbReference type="Gene3D" id="3.90.950.10">
    <property type="match status" value="1"/>
</dbReference>
<dbReference type="InterPro" id="IPR026533">
    <property type="entry name" value="NTPase/PRRC1"/>
</dbReference>
<dbReference type="EC" id="3.6.1.73" evidence="9"/>
<evidence type="ECO:0000313" key="14">
    <source>
        <dbReference type="EMBL" id="KOY81354.1"/>
    </source>
</evidence>
<comment type="catalytic activity">
    <reaction evidence="10">
        <text>ITP + H2O = IDP + phosphate + H(+)</text>
        <dbReference type="Rhea" id="RHEA:28330"/>
        <dbReference type="ChEBI" id="CHEBI:15377"/>
        <dbReference type="ChEBI" id="CHEBI:15378"/>
        <dbReference type="ChEBI" id="CHEBI:43474"/>
        <dbReference type="ChEBI" id="CHEBI:58280"/>
        <dbReference type="ChEBI" id="CHEBI:61402"/>
        <dbReference type="EC" id="3.6.1.73"/>
    </reaction>
</comment>
<evidence type="ECO:0000256" key="12">
    <source>
        <dbReference type="ARBA" id="ARBA00060855"/>
    </source>
</evidence>
<keyword evidence="7" id="KW-0546">Nucleotide metabolism</keyword>
<evidence type="ECO:0000256" key="10">
    <source>
        <dbReference type="ARBA" id="ARBA00048174"/>
    </source>
</evidence>
<dbReference type="NCBIfam" id="NF002850">
    <property type="entry name" value="PRK03114.1"/>
    <property type="match status" value="1"/>
</dbReference>
<keyword evidence="15" id="KW-1185">Reference proteome</keyword>
<evidence type="ECO:0000256" key="3">
    <source>
        <dbReference type="ARBA" id="ARBA00022723"/>
    </source>
</evidence>
<comment type="cofactor">
    <cofactor evidence="1">
        <name>Mn(2+)</name>
        <dbReference type="ChEBI" id="CHEBI:29035"/>
    </cofactor>
</comment>
<organism evidence="14 15">
    <name type="scientific">Lysinibacillus macroides</name>
    <dbReference type="NCBI Taxonomy" id="33935"/>
    <lineage>
        <taxon>Bacteria</taxon>
        <taxon>Bacillati</taxon>
        <taxon>Bacillota</taxon>
        <taxon>Bacilli</taxon>
        <taxon>Bacillales</taxon>
        <taxon>Bacillaceae</taxon>
        <taxon>Lysinibacillus</taxon>
    </lineage>
</organism>
<dbReference type="SUPFAM" id="SSF52972">
    <property type="entry name" value="ITPase-like"/>
    <property type="match status" value="1"/>
</dbReference>
<dbReference type="PANTHER" id="PTHR34699">
    <property type="match status" value="1"/>
</dbReference>
<evidence type="ECO:0000313" key="15">
    <source>
        <dbReference type="Proteomes" id="UP000037977"/>
    </source>
</evidence>
<dbReference type="RefSeq" id="WP_053996601.1">
    <property type="nucleotide sequence ID" value="NZ_CP065643.1"/>
</dbReference>
<comment type="catalytic activity">
    <reaction evidence="11">
        <text>XTP + H2O = XDP + phosphate + H(+)</text>
        <dbReference type="Rhea" id="RHEA:28406"/>
        <dbReference type="ChEBI" id="CHEBI:15377"/>
        <dbReference type="ChEBI" id="CHEBI:15378"/>
        <dbReference type="ChEBI" id="CHEBI:43474"/>
        <dbReference type="ChEBI" id="CHEBI:59884"/>
        <dbReference type="ChEBI" id="CHEBI:61314"/>
        <dbReference type="EC" id="3.6.1.73"/>
    </reaction>
</comment>
<keyword evidence="5" id="KW-0378">Hydrolase</keyword>
<evidence type="ECO:0000256" key="2">
    <source>
        <dbReference type="ARBA" id="ARBA00001946"/>
    </source>
</evidence>
<reference evidence="14 15" key="1">
    <citation type="submission" date="2015-07" db="EMBL/GenBank/DDBJ databases">
        <title>Genome sequencing project for genomic taxonomy and phylogenomics of Bacillus-like bacteria.</title>
        <authorList>
            <person name="Liu B."/>
            <person name="Wang J."/>
            <person name="Zhu Y."/>
            <person name="Liu G."/>
            <person name="Chen Q."/>
            <person name="Chen Z."/>
            <person name="Che J."/>
            <person name="Ge C."/>
            <person name="Shi H."/>
            <person name="Pan Z."/>
            <person name="Liu X."/>
        </authorList>
    </citation>
    <scope>NUCLEOTIDE SEQUENCE [LARGE SCALE GENOMIC DNA]</scope>
    <source>
        <strain evidence="14 15">DSM 54</strain>
    </source>
</reference>
<dbReference type="InterPro" id="IPR029001">
    <property type="entry name" value="ITPase-like_fam"/>
</dbReference>
<dbReference type="STRING" id="33935.ADM90_19710"/>
<dbReference type="FunFam" id="3.90.950.10:FF:000002">
    <property type="entry name" value="Inosine/xanthosine triphosphatase"/>
    <property type="match status" value="1"/>
</dbReference>
<dbReference type="PATRIC" id="fig|33935.3.peg.2767"/>
<evidence type="ECO:0000256" key="9">
    <source>
        <dbReference type="ARBA" id="ARBA00038901"/>
    </source>
</evidence>
<sequence length="173" mass="18973">MNIAIGTTNKAKIEAVEAIARHYFKDATFTYVKAASEVADQPLSHEETRRGAINRAQNAMIQTAAQLSFGLEGGIMEIENDMYVCNWGALTVADGARFTAAGAQIILPKEIAQEIRAGGELGPIMEQYTKRQDIRQGMGAVGIFTQGLVSRQTMFEHIVSLLIGQYLFAYLQK</sequence>
<evidence type="ECO:0000256" key="7">
    <source>
        <dbReference type="ARBA" id="ARBA00023080"/>
    </source>
</evidence>
<keyword evidence="4" id="KW-0547">Nucleotide-binding</keyword>
<protein>
    <recommendedName>
        <fullName evidence="9">inosine/xanthosine triphosphatase</fullName>
        <ecNumber evidence="9">3.6.1.73</ecNumber>
    </recommendedName>
</protein>
<evidence type="ECO:0000259" key="13">
    <source>
        <dbReference type="Pfam" id="PF01931"/>
    </source>
</evidence>
<gene>
    <name evidence="14" type="primary">yjjX</name>
    <name evidence="14" type="ORF">ADM90_19710</name>
</gene>
<feature type="domain" description="Non-canonical purine NTP phosphatase/PRRC1" evidence="13">
    <location>
        <begin position="6"/>
        <end position="161"/>
    </location>
</feature>
<dbReference type="GO" id="GO:0046872">
    <property type="term" value="F:metal ion binding"/>
    <property type="evidence" value="ECO:0007669"/>
    <property type="project" value="UniProtKB-KW"/>
</dbReference>
<accession>A0A0N0UWK1</accession>
<dbReference type="OrthoDB" id="164951at2"/>
<comment type="cofactor">
    <cofactor evidence="2">
        <name>Mg(2+)</name>
        <dbReference type="ChEBI" id="CHEBI:18420"/>
    </cofactor>
</comment>
<dbReference type="Pfam" id="PF01931">
    <property type="entry name" value="NTPase_I-T"/>
    <property type="match status" value="1"/>
</dbReference>
<keyword evidence="3" id="KW-0479">Metal-binding</keyword>
<evidence type="ECO:0000256" key="4">
    <source>
        <dbReference type="ARBA" id="ARBA00022741"/>
    </source>
</evidence>
<dbReference type="GO" id="GO:0009117">
    <property type="term" value="P:nucleotide metabolic process"/>
    <property type="evidence" value="ECO:0007669"/>
    <property type="project" value="UniProtKB-KW"/>
</dbReference>
<name>A0A0N0UWK1_9BACI</name>
<evidence type="ECO:0000256" key="1">
    <source>
        <dbReference type="ARBA" id="ARBA00001936"/>
    </source>
</evidence>
<comment type="similarity">
    <text evidence="12">Belongs to the YjjX NTPase family.</text>
</comment>
<dbReference type="PANTHER" id="PTHR34699:SF2">
    <property type="entry name" value="NON-CANONICAL PURINE NTP PHOSPHATASE_PRRC1 DOMAIN-CONTAINING PROTEIN"/>
    <property type="match status" value="1"/>
</dbReference>
<evidence type="ECO:0000256" key="11">
    <source>
        <dbReference type="ARBA" id="ARBA00048781"/>
    </source>
</evidence>
<evidence type="ECO:0000256" key="6">
    <source>
        <dbReference type="ARBA" id="ARBA00022842"/>
    </source>
</evidence>
<dbReference type="Proteomes" id="UP000037977">
    <property type="component" value="Unassembled WGS sequence"/>
</dbReference>
<dbReference type="EMBL" id="LGCI01000010">
    <property type="protein sequence ID" value="KOY81354.1"/>
    <property type="molecule type" value="Genomic_DNA"/>
</dbReference>
<dbReference type="GO" id="GO:0000166">
    <property type="term" value="F:nucleotide binding"/>
    <property type="evidence" value="ECO:0007669"/>
    <property type="project" value="UniProtKB-KW"/>
</dbReference>
<evidence type="ECO:0000256" key="8">
    <source>
        <dbReference type="ARBA" id="ARBA00023211"/>
    </source>
</evidence>
<keyword evidence="8" id="KW-0464">Manganese</keyword>